<dbReference type="EMBL" id="FAOZ01000002">
    <property type="protein sequence ID" value="CUU54200.1"/>
    <property type="molecule type" value="Genomic_DNA"/>
</dbReference>
<dbReference type="Proteomes" id="UP000198802">
    <property type="component" value="Unassembled WGS sequence"/>
</dbReference>
<dbReference type="InterPro" id="IPR045179">
    <property type="entry name" value="YgfZ/GcvT"/>
</dbReference>
<protein>
    <submittedName>
        <fullName evidence="5">Uncharacterized protein</fullName>
    </submittedName>
</protein>
<evidence type="ECO:0000256" key="2">
    <source>
        <dbReference type="SAM" id="MobiDB-lite"/>
    </source>
</evidence>
<dbReference type="InterPro" id="IPR027266">
    <property type="entry name" value="TrmE/GcvT-like"/>
</dbReference>
<feature type="domain" description="CAF17 C-terminal" evidence="4">
    <location>
        <begin position="320"/>
        <end position="389"/>
    </location>
</feature>
<dbReference type="InterPro" id="IPR006222">
    <property type="entry name" value="GCVT_N"/>
</dbReference>
<evidence type="ECO:0000259" key="4">
    <source>
        <dbReference type="Pfam" id="PF25455"/>
    </source>
</evidence>
<dbReference type="Pfam" id="PF25455">
    <property type="entry name" value="Beta-barrel_CAF17_C"/>
    <property type="match status" value="1"/>
</dbReference>
<gene>
    <name evidence="5" type="ORF">Ga0074812_102206</name>
</gene>
<evidence type="ECO:0000313" key="5">
    <source>
        <dbReference type="EMBL" id="CUU54200.1"/>
    </source>
</evidence>
<dbReference type="GO" id="GO:0016226">
    <property type="term" value="P:iron-sulfur cluster assembly"/>
    <property type="evidence" value="ECO:0007669"/>
    <property type="project" value="TreeGrafter"/>
</dbReference>
<dbReference type="RefSeq" id="WP_091271518.1">
    <property type="nucleotide sequence ID" value="NZ_FAOZ01000002.1"/>
</dbReference>
<dbReference type="SUPFAM" id="SSF103025">
    <property type="entry name" value="Folate-binding domain"/>
    <property type="match status" value="1"/>
</dbReference>
<proteinExistence type="predicted"/>
<feature type="region of interest" description="Disordered" evidence="2">
    <location>
        <begin position="1"/>
        <end position="26"/>
    </location>
</feature>
<dbReference type="InterPro" id="IPR029043">
    <property type="entry name" value="GcvT/YgfZ_C"/>
</dbReference>
<accession>A0A0S4QHE4</accession>
<dbReference type="NCBIfam" id="TIGR03317">
    <property type="entry name" value="ygfZ_signature"/>
    <property type="match status" value="1"/>
</dbReference>
<reference evidence="6" key="1">
    <citation type="submission" date="2015-11" db="EMBL/GenBank/DDBJ databases">
        <authorList>
            <person name="Varghese N."/>
        </authorList>
    </citation>
    <scope>NUCLEOTIDE SEQUENCE [LARGE SCALE GENOMIC DNA]</scope>
    <source>
        <strain evidence="6">DSM 45899</strain>
    </source>
</reference>
<evidence type="ECO:0000313" key="6">
    <source>
        <dbReference type="Proteomes" id="UP000198802"/>
    </source>
</evidence>
<dbReference type="InterPro" id="IPR017703">
    <property type="entry name" value="YgfZ/GCV_T_CS"/>
</dbReference>
<evidence type="ECO:0000256" key="1">
    <source>
        <dbReference type="ARBA" id="ARBA00022946"/>
    </source>
</evidence>
<dbReference type="Gene3D" id="3.30.1360.120">
    <property type="entry name" value="Probable tRNA modification gtpase trme, domain 1"/>
    <property type="match status" value="1"/>
</dbReference>
<feature type="region of interest" description="Disordered" evidence="2">
    <location>
        <begin position="389"/>
        <end position="412"/>
    </location>
</feature>
<dbReference type="PANTHER" id="PTHR22602:SF0">
    <property type="entry name" value="TRANSFERASE CAF17, MITOCHONDRIAL-RELATED"/>
    <property type="match status" value="1"/>
</dbReference>
<keyword evidence="1" id="KW-0809">Transit peptide</keyword>
<organism evidence="5 6">
    <name type="scientific">Parafrankia irregularis</name>
    <dbReference type="NCBI Taxonomy" id="795642"/>
    <lineage>
        <taxon>Bacteria</taxon>
        <taxon>Bacillati</taxon>
        <taxon>Actinomycetota</taxon>
        <taxon>Actinomycetes</taxon>
        <taxon>Frankiales</taxon>
        <taxon>Frankiaceae</taxon>
        <taxon>Parafrankia</taxon>
    </lineage>
</organism>
<dbReference type="SUPFAM" id="SSF101790">
    <property type="entry name" value="Aminomethyltransferase beta-barrel domain"/>
    <property type="match status" value="1"/>
</dbReference>
<name>A0A0S4QHE4_9ACTN</name>
<dbReference type="InterPro" id="IPR057460">
    <property type="entry name" value="CAF17_C"/>
</dbReference>
<dbReference type="PANTHER" id="PTHR22602">
    <property type="entry name" value="TRANSFERASE CAF17, MITOCHONDRIAL-RELATED"/>
    <property type="match status" value="1"/>
</dbReference>
<evidence type="ECO:0000259" key="3">
    <source>
        <dbReference type="Pfam" id="PF01571"/>
    </source>
</evidence>
<dbReference type="Pfam" id="PF01571">
    <property type="entry name" value="GCV_T"/>
    <property type="match status" value="1"/>
</dbReference>
<dbReference type="PIRSF" id="PIRSF006487">
    <property type="entry name" value="GcvT"/>
    <property type="match status" value="1"/>
</dbReference>
<sequence>MSTDTQDLRPALAPSPLLGRPGAVAAPEPDTAVAAHYGDPLREQRLAATGAALVDRSNREVVRITGADRLTWLHSVTSQHLSQLAPMHGTEALVLSPHGHVEHHLVLADDGTATWIDVEPTTAPRLLAFLQSMRFLMRVEPVDVTAEVAVLSLTGPRADEAAAAVFGPAALPAPLAGTGGAGAVPRTSAGVVTSGPYPVSHAAPAGTQAAPDEQSASDALAGGRLPLIRRMPHGLDLLVARSDLAATADRLTSAGAALIGLSAFEAQRIASRQPRLNRETDHRTIPHEVGWLASAVHLDKGCYRGQETVARVHNLGRPPRRLVLLHLDGTVAAPGCPVTAAGRTVGFVGSSEMHHELGPIALAVVKRSVALDVPLVVTDQDGAQVAAAIDPDAEPEQPSRPAGRLHGPGSDG</sequence>
<dbReference type="AlphaFoldDB" id="A0A0S4QHE4"/>
<feature type="domain" description="GCVT N-terminal" evidence="3">
    <location>
        <begin position="42"/>
        <end position="166"/>
    </location>
</feature>
<keyword evidence="6" id="KW-1185">Reference proteome</keyword>